<gene>
    <name evidence="2" type="ORF">E6C51_18955</name>
</gene>
<evidence type="ECO:0000313" key="2">
    <source>
        <dbReference type="EMBL" id="THF47195.1"/>
    </source>
</evidence>
<protein>
    <submittedName>
        <fullName evidence="2">MOSC domain-containing protein</fullName>
    </submittedName>
</protein>
<keyword evidence="3" id="KW-1185">Reference proteome</keyword>
<comment type="caution">
    <text evidence="2">The sequence shown here is derived from an EMBL/GenBank/DDBJ whole genome shotgun (WGS) entry which is preliminary data.</text>
</comment>
<proteinExistence type="predicted"/>
<evidence type="ECO:0000313" key="3">
    <source>
        <dbReference type="Proteomes" id="UP000310754"/>
    </source>
</evidence>
<dbReference type="PROSITE" id="PS51340">
    <property type="entry name" value="MOSC"/>
    <property type="match status" value="1"/>
</dbReference>
<dbReference type="InterPro" id="IPR005303">
    <property type="entry name" value="MOCOS_middle"/>
</dbReference>
<dbReference type="Proteomes" id="UP000310754">
    <property type="component" value="Unassembled WGS sequence"/>
</dbReference>
<evidence type="ECO:0000259" key="1">
    <source>
        <dbReference type="PROSITE" id="PS51340"/>
    </source>
</evidence>
<dbReference type="SUPFAM" id="SSF50800">
    <property type="entry name" value="PK beta-barrel domain-like"/>
    <property type="match status" value="1"/>
</dbReference>
<dbReference type="AlphaFoldDB" id="A0A4S3ZNY8"/>
<organism evidence="2 3">
    <name type="scientific">Allorhizobium terrae</name>
    <dbReference type="NCBI Taxonomy" id="1848972"/>
    <lineage>
        <taxon>Bacteria</taxon>
        <taxon>Pseudomonadati</taxon>
        <taxon>Pseudomonadota</taxon>
        <taxon>Alphaproteobacteria</taxon>
        <taxon>Hyphomicrobiales</taxon>
        <taxon>Rhizobiaceae</taxon>
        <taxon>Rhizobium/Agrobacterium group</taxon>
        <taxon>Allorhizobium</taxon>
    </lineage>
</organism>
<sequence length="266" mass="29366">MTAKQMLSDPQCTGKIKPVGQVSEIWRYPVSSIGGQQCQNVDITETGIVGDRQFGLFDPSTGKTASPENDSRWHPALFLRAIINSAGETYIHFPNGEAYQICHPAIGPELSRYFGFSVAVGRYNNGQWPAAEQLPMITHRYQPSPLHLITSSSRERLSDLLSSKELDVRRFRPNIVLNTGAEPGFLENEWLGHTIHGVGLSMRATEHTKRCGMTMIAQPDIEADVEVLRAIVRNNRRSFGIYCDVVTAGGLDVGTELVLKTSAVRA</sequence>
<dbReference type="InterPro" id="IPR005302">
    <property type="entry name" value="MoCF_Sase_C"/>
</dbReference>
<dbReference type="InterPro" id="IPR011037">
    <property type="entry name" value="Pyrv_Knase-like_insert_dom_sf"/>
</dbReference>
<dbReference type="GO" id="GO:0030151">
    <property type="term" value="F:molybdenum ion binding"/>
    <property type="evidence" value="ECO:0007669"/>
    <property type="project" value="InterPro"/>
</dbReference>
<feature type="domain" description="MOSC" evidence="1">
    <location>
        <begin position="103"/>
        <end position="260"/>
    </location>
</feature>
<dbReference type="RefSeq" id="WP_190237149.1">
    <property type="nucleotide sequence ID" value="NZ_SSOA01000015.1"/>
</dbReference>
<name>A0A4S3ZNY8_9HYPH</name>
<dbReference type="Pfam" id="PF03473">
    <property type="entry name" value="MOSC"/>
    <property type="match status" value="1"/>
</dbReference>
<accession>A0A4S3ZNY8</accession>
<reference evidence="2 3" key="1">
    <citation type="submission" date="2019-04" db="EMBL/GenBank/DDBJ databases">
        <title>Rhizobium terrae sp. nov., isolated from a paddy soil.</title>
        <authorList>
            <person name="Lin S.-Y."/>
            <person name="Hameed A."/>
            <person name="Huang H.-I."/>
            <person name="Young C.-C."/>
        </authorList>
    </citation>
    <scope>NUCLEOTIDE SEQUENCE [LARGE SCALE GENOMIC DNA]</scope>
    <source>
        <strain evidence="2 3">CC-HIH110</strain>
    </source>
</reference>
<dbReference type="GO" id="GO:0003824">
    <property type="term" value="F:catalytic activity"/>
    <property type="evidence" value="ECO:0007669"/>
    <property type="project" value="InterPro"/>
</dbReference>
<dbReference type="Pfam" id="PF03476">
    <property type="entry name" value="MOSC_N"/>
    <property type="match status" value="1"/>
</dbReference>
<dbReference type="EMBL" id="SSOA01000015">
    <property type="protein sequence ID" value="THF47195.1"/>
    <property type="molecule type" value="Genomic_DNA"/>
</dbReference>
<dbReference type="GO" id="GO:0030170">
    <property type="term" value="F:pyridoxal phosphate binding"/>
    <property type="evidence" value="ECO:0007669"/>
    <property type="project" value="InterPro"/>
</dbReference>